<keyword evidence="1" id="KW-0229">DNA integration</keyword>
<name>A0A3Q8WSR4_9ACTO</name>
<dbReference type="GO" id="GO:0006310">
    <property type="term" value="P:DNA recombination"/>
    <property type="evidence" value="ECO:0007669"/>
    <property type="project" value="UniProtKB-KW"/>
</dbReference>
<evidence type="ECO:0000256" key="4">
    <source>
        <dbReference type="PROSITE-ProRule" id="PRU01248"/>
    </source>
</evidence>
<accession>A0A3Q8WSR4</accession>
<evidence type="ECO:0000259" key="5">
    <source>
        <dbReference type="PROSITE" id="PS51898"/>
    </source>
</evidence>
<dbReference type="PANTHER" id="PTHR30349">
    <property type="entry name" value="PHAGE INTEGRASE-RELATED"/>
    <property type="match status" value="1"/>
</dbReference>
<dbReference type="InterPro" id="IPR011010">
    <property type="entry name" value="DNA_brk_join_enz"/>
</dbReference>
<protein>
    <submittedName>
        <fullName evidence="7">Site-specific integrase</fullName>
    </submittedName>
</protein>
<evidence type="ECO:0000313" key="8">
    <source>
        <dbReference type="Proteomes" id="UP000270021"/>
    </source>
</evidence>
<evidence type="ECO:0000256" key="1">
    <source>
        <dbReference type="ARBA" id="ARBA00022908"/>
    </source>
</evidence>
<dbReference type="InterPro" id="IPR010998">
    <property type="entry name" value="Integrase_recombinase_N"/>
</dbReference>
<keyword evidence="2 4" id="KW-0238">DNA-binding</keyword>
<keyword evidence="3" id="KW-0233">DNA recombination</keyword>
<dbReference type="CDD" id="cd01189">
    <property type="entry name" value="INT_ICEBs1_C_like"/>
    <property type="match status" value="1"/>
</dbReference>
<proteinExistence type="predicted"/>
<dbReference type="Pfam" id="PF00589">
    <property type="entry name" value="Phage_integrase"/>
    <property type="match status" value="1"/>
</dbReference>
<feature type="domain" description="Tyr recombinase" evidence="5">
    <location>
        <begin position="171"/>
        <end position="359"/>
    </location>
</feature>
<dbReference type="InterPro" id="IPR050090">
    <property type="entry name" value="Tyrosine_recombinase_XerCD"/>
</dbReference>
<dbReference type="Gene3D" id="1.10.150.130">
    <property type="match status" value="1"/>
</dbReference>
<evidence type="ECO:0000256" key="2">
    <source>
        <dbReference type="ARBA" id="ARBA00023125"/>
    </source>
</evidence>
<dbReference type="AlphaFoldDB" id="A0A3Q8WSR4"/>
<dbReference type="GO" id="GO:0003677">
    <property type="term" value="F:DNA binding"/>
    <property type="evidence" value="ECO:0007669"/>
    <property type="project" value="UniProtKB-UniRule"/>
</dbReference>
<evidence type="ECO:0000256" key="3">
    <source>
        <dbReference type="ARBA" id="ARBA00023172"/>
    </source>
</evidence>
<dbReference type="Pfam" id="PF14659">
    <property type="entry name" value="Phage_int_SAM_3"/>
    <property type="match status" value="1"/>
</dbReference>
<organism evidence="7 8">
    <name type="scientific">Flaviflexus salsibiostraticola</name>
    <dbReference type="NCBI Taxonomy" id="1282737"/>
    <lineage>
        <taxon>Bacteria</taxon>
        <taxon>Bacillati</taxon>
        <taxon>Actinomycetota</taxon>
        <taxon>Actinomycetes</taxon>
        <taxon>Actinomycetales</taxon>
        <taxon>Actinomycetaceae</taxon>
        <taxon>Flaviflexus</taxon>
    </lineage>
</organism>
<reference evidence="7 8" key="1">
    <citation type="submission" date="2018-12" db="EMBL/GenBank/DDBJ databases">
        <title>Complete genome sequence of Flaviflexus salsibiostraticola KCTC 33148.</title>
        <authorList>
            <person name="Bae J.-W."/>
        </authorList>
    </citation>
    <scope>NUCLEOTIDE SEQUENCE [LARGE SCALE GENOMIC DNA]</scope>
    <source>
        <strain evidence="7 8">KCTC 33148</strain>
    </source>
</reference>
<keyword evidence="8" id="KW-1185">Reference proteome</keyword>
<dbReference type="InterPro" id="IPR002104">
    <property type="entry name" value="Integrase_catalytic"/>
</dbReference>
<dbReference type="InterPro" id="IPR013762">
    <property type="entry name" value="Integrase-like_cat_sf"/>
</dbReference>
<dbReference type="InterPro" id="IPR004107">
    <property type="entry name" value="Integrase_SAM-like_N"/>
</dbReference>
<dbReference type="PROSITE" id="PS51898">
    <property type="entry name" value="TYR_RECOMBINASE"/>
    <property type="match status" value="1"/>
</dbReference>
<evidence type="ECO:0000259" key="6">
    <source>
        <dbReference type="PROSITE" id="PS51900"/>
    </source>
</evidence>
<dbReference type="OrthoDB" id="4326943at2"/>
<dbReference type="PANTHER" id="PTHR30349:SF91">
    <property type="entry name" value="INTA PROTEIN"/>
    <property type="match status" value="1"/>
</dbReference>
<feature type="domain" description="Core-binding (CB)" evidence="6">
    <location>
        <begin position="67"/>
        <end position="150"/>
    </location>
</feature>
<dbReference type="SUPFAM" id="SSF56349">
    <property type="entry name" value="DNA breaking-rejoining enzymes"/>
    <property type="match status" value="1"/>
</dbReference>
<gene>
    <name evidence="7" type="ORF">EJO69_02980</name>
</gene>
<sequence length="528" mass="58621">MGRRANGEGTLVRRGDGRWQASGYVLVAGGGRKRVHFYGTTQQAAREKLQAALEQARRNIPVPETSWSVGRYLDYWMRTVVPIKTRPRTAELYESTVRLYISPFIGKKRLDKLSVQDVQELINRLYADGNSERTLHRVRTVLSSALSRAEKEELVYRNVARLIDLPKYERKAITPWTGEQATAFLAACAGHRWEIGYHLLLTYGMRRGEVLGLRWSDIDFEGDIIHVRQQLQRIHGLLQTGPVKTSAGKRDLPLLPSIREMLLQLREMQAPGADDLVLLSSTGTPVDPKNFVRTFHEIRDRAGLPRITVHHTRHTAATLLKNLGVPVRDVQLILGHSNITTTQEIYQHGDVTGQREALERVAAALTAPRQTSAASGSLEHAASGNCCQEWLSNGCHAIECEEGQAKKNRRSTGVDTAEFLGGPGGARTLDTLLKSLTCHLLVDAPTPVIRSISEQAKARIIGSVAVRNSCQTVLPNVRQNERMTLQAQHHLALRRSCNAALMTKLSRASFPLSLLPTTPLLGDQKGGR</sequence>
<evidence type="ECO:0000313" key="7">
    <source>
        <dbReference type="EMBL" id="AZN29387.1"/>
    </source>
</evidence>
<dbReference type="KEGG" id="fsl:EJO69_02980"/>
<dbReference type="Proteomes" id="UP000270021">
    <property type="component" value="Chromosome"/>
</dbReference>
<dbReference type="EMBL" id="CP034438">
    <property type="protein sequence ID" value="AZN29387.1"/>
    <property type="molecule type" value="Genomic_DNA"/>
</dbReference>
<dbReference type="Gene3D" id="1.10.443.10">
    <property type="entry name" value="Intergrase catalytic core"/>
    <property type="match status" value="1"/>
</dbReference>
<dbReference type="GO" id="GO:0015074">
    <property type="term" value="P:DNA integration"/>
    <property type="evidence" value="ECO:0007669"/>
    <property type="project" value="UniProtKB-KW"/>
</dbReference>
<dbReference type="InterPro" id="IPR044068">
    <property type="entry name" value="CB"/>
</dbReference>
<dbReference type="PROSITE" id="PS51900">
    <property type="entry name" value="CB"/>
    <property type="match status" value="1"/>
</dbReference>